<keyword evidence="4" id="KW-1185">Reference proteome</keyword>
<dbReference type="AlphaFoldDB" id="A0A0D2EE00"/>
<dbReference type="RefSeq" id="XP_013313489.1">
    <property type="nucleotide sequence ID" value="XM_013458035.1"/>
</dbReference>
<evidence type="ECO:0000256" key="2">
    <source>
        <dbReference type="SAM" id="Phobius"/>
    </source>
</evidence>
<feature type="region of interest" description="Disordered" evidence="1">
    <location>
        <begin position="196"/>
        <end position="279"/>
    </location>
</feature>
<dbReference type="HOGENOM" id="CLU_070845_0_0_1"/>
<dbReference type="EMBL" id="KN847321">
    <property type="protein sequence ID" value="KIW52905.1"/>
    <property type="molecule type" value="Genomic_DNA"/>
</dbReference>
<feature type="transmembrane region" description="Helical" evidence="2">
    <location>
        <begin position="45"/>
        <end position="70"/>
    </location>
</feature>
<feature type="compositionally biased region" description="Basic and acidic residues" evidence="1">
    <location>
        <begin position="239"/>
        <end position="254"/>
    </location>
</feature>
<evidence type="ECO:0000256" key="1">
    <source>
        <dbReference type="SAM" id="MobiDB-lite"/>
    </source>
</evidence>
<proteinExistence type="predicted"/>
<protein>
    <recommendedName>
        <fullName evidence="5">MARVEL domain-containing protein</fullName>
    </recommendedName>
</protein>
<evidence type="ECO:0000313" key="4">
    <source>
        <dbReference type="Proteomes" id="UP000054342"/>
    </source>
</evidence>
<dbReference type="OrthoDB" id="4160315at2759"/>
<organism evidence="3 4">
    <name type="scientific">Exophiala xenobiotica</name>
    <dbReference type="NCBI Taxonomy" id="348802"/>
    <lineage>
        <taxon>Eukaryota</taxon>
        <taxon>Fungi</taxon>
        <taxon>Dikarya</taxon>
        <taxon>Ascomycota</taxon>
        <taxon>Pezizomycotina</taxon>
        <taxon>Eurotiomycetes</taxon>
        <taxon>Chaetothyriomycetidae</taxon>
        <taxon>Chaetothyriales</taxon>
        <taxon>Herpotrichiellaceae</taxon>
        <taxon>Exophiala</taxon>
    </lineage>
</organism>
<keyword evidence="2" id="KW-0812">Transmembrane</keyword>
<keyword evidence="2" id="KW-1133">Transmembrane helix</keyword>
<feature type="transmembrane region" description="Helical" evidence="2">
    <location>
        <begin position="163"/>
        <end position="180"/>
    </location>
</feature>
<keyword evidence="2" id="KW-0472">Membrane</keyword>
<dbReference type="Proteomes" id="UP000054342">
    <property type="component" value="Unassembled WGS sequence"/>
</dbReference>
<dbReference type="GeneID" id="25330423"/>
<accession>A0A0D2EE00</accession>
<reference evidence="3 4" key="1">
    <citation type="submission" date="2015-01" db="EMBL/GenBank/DDBJ databases">
        <title>The Genome Sequence of Exophiala xenobiotica CBS118157.</title>
        <authorList>
            <consortium name="The Broad Institute Genomics Platform"/>
            <person name="Cuomo C."/>
            <person name="de Hoog S."/>
            <person name="Gorbushina A."/>
            <person name="Stielow B."/>
            <person name="Teixiera M."/>
            <person name="Abouelleil A."/>
            <person name="Chapman S.B."/>
            <person name="Priest M."/>
            <person name="Young S.K."/>
            <person name="Wortman J."/>
            <person name="Nusbaum C."/>
            <person name="Birren B."/>
        </authorList>
    </citation>
    <scope>NUCLEOTIDE SEQUENCE [LARGE SCALE GENOMIC DNA]</scope>
    <source>
        <strain evidence="3 4">CBS 118157</strain>
    </source>
</reference>
<sequence length="296" mass="32433">MQTRTTQVLLLVLTLILAIFLLIAASKYAAWSHSMTTAPGSWLPLVFYVGTIPLVSLVYTTAHLAALQFNGLPIPLYPGTRGLDPSYDADYTVSSTFFILTVSVLHFLVWLAQACLCTGCELAPILSGTQGLVPRWCPQSRFKDSGKPGLADMLGTLATVKDFMQWVMVVLTILLIECARREYKRAEHVRRDMFRRAGPGADLGGPGGDAKSPAQVPLSNISGPRIVSPEEIAAQQKAQQEEEERKKKAAEQRRMATQLPSGPGVPANKPDNYYGNGMATGLKRTKTLNYMYDTRV</sequence>
<name>A0A0D2EE00_9EURO</name>
<evidence type="ECO:0000313" key="3">
    <source>
        <dbReference type="EMBL" id="KIW52905.1"/>
    </source>
</evidence>
<feature type="transmembrane region" description="Helical" evidence="2">
    <location>
        <begin position="91"/>
        <end position="112"/>
    </location>
</feature>
<gene>
    <name evidence="3" type="ORF">PV05_08515</name>
</gene>
<evidence type="ECO:0008006" key="5">
    <source>
        <dbReference type="Google" id="ProtNLM"/>
    </source>
</evidence>